<dbReference type="EC" id="2.1.2.1" evidence="10"/>
<dbReference type="InterPro" id="IPR015424">
    <property type="entry name" value="PyrdxlP-dep_Trfase"/>
</dbReference>
<comment type="cofactor">
    <cofactor evidence="1 10 11">
        <name>pyridoxal 5'-phosphate</name>
        <dbReference type="ChEBI" id="CHEBI:597326"/>
    </cofactor>
</comment>
<comment type="pathway">
    <text evidence="10">Amino-acid biosynthesis; glycine biosynthesis; glycine from L-serine: step 1/1.</text>
</comment>
<evidence type="ECO:0000256" key="7">
    <source>
        <dbReference type="ARBA" id="ARBA00022679"/>
    </source>
</evidence>
<dbReference type="PANTHER" id="PTHR11680:SF35">
    <property type="entry name" value="SERINE HYDROXYMETHYLTRANSFERASE 1"/>
    <property type="match status" value="1"/>
</dbReference>
<evidence type="ECO:0000259" key="12">
    <source>
        <dbReference type="Pfam" id="PF00464"/>
    </source>
</evidence>
<evidence type="ECO:0000256" key="4">
    <source>
        <dbReference type="ARBA" id="ARBA00011738"/>
    </source>
</evidence>
<accession>A0A4R0XR11</accession>
<comment type="catalytic activity">
    <reaction evidence="10">
        <text>(6R)-5,10-methylene-5,6,7,8-tetrahydrofolate + glycine + H2O = (6S)-5,6,7,8-tetrahydrofolate + L-serine</text>
        <dbReference type="Rhea" id="RHEA:15481"/>
        <dbReference type="ChEBI" id="CHEBI:15377"/>
        <dbReference type="ChEBI" id="CHEBI:15636"/>
        <dbReference type="ChEBI" id="CHEBI:33384"/>
        <dbReference type="ChEBI" id="CHEBI:57305"/>
        <dbReference type="ChEBI" id="CHEBI:57453"/>
        <dbReference type="EC" id="2.1.2.1"/>
    </reaction>
</comment>
<organism evidence="13 14">
    <name type="scientific">Mycoplasma marinum</name>
    <dbReference type="NCBI Taxonomy" id="1937190"/>
    <lineage>
        <taxon>Bacteria</taxon>
        <taxon>Bacillati</taxon>
        <taxon>Mycoplasmatota</taxon>
        <taxon>Mollicutes</taxon>
        <taxon>Mycoplasmataceae</taxon>
        <taxon>Mycoplasma</taxon>
    </lineage>
</organism>
<evidence type="ECO:0000256" key="8">
    <source>
        <dbReference type="ARBA" id="ARBA00022898"/>
    </source>
</evidence>
<dbReference type="PIRSF" id="PIRSF000412">
    <property type="entry name" value="SHMT"/>
    <property type="match status" value="1"/>
</dbReference>
<dbReference type="GO" id="GO:0030170">
    <property type="term" value="F:pyridoxal phosphate binding"/>
    <property type="evidence" value="ECO:0007669"/>
    <property type="project" value="UniProtKB-UniRule"/>
</dbReference>
<evidence type="ECO:0000256" key="10">
    <source>
        <dbReference type="HAMAP-Rule" id="MF_00051"/>
    </source>
</evidence>
<dbReference type="RefSeq" id="WP_131598243.1">
    <property type="nucleotide sequence ID" value="NZ_CBDBYK010000003.1"/>
</dbReference>
<keyword evidence="10" id="KW-0028">Amino-acid biosynthesis</keyword>
<dbReference type="InterPro" id="IPR039429">
    <property type="entry name" value="SHMT-like_dom"/>
</dbReference>
<dbReference type="Gene3D" id="3.90.1150.10">
    <property type="entry name" value="Aspartate Aminotransferase, domain 1"/>
    <property type="match status" value="1"/>
</dbReference>
<comment type="caution">
    <text evidence="10">Lacks conserved residue(s) required for the propagation of feature annotation.</text>
</comment>
<feature type="modified residue" description="N6-(pyridoxal phosphate)lysine" evidence="10 11">
    <location>
        <position position="226"/>
    </location>
</feature>
<evidence type="ECO:0000256" key="2">
    <source>
        <dbReference type="ARBA" id="ARBA00004496"/>
    </source>
</evidence>
<evidence type="ECO:0000256" key="9">
    <source>
        <dbReference type="ARBA" id="ARBA00054606"/>
    </source>
</evidence>
<dbReference type="InterPro" id="IPR049943">
    <property type="entry name" value="Ser_HO-MeTrfase-like"/>
</dbReference>
<evidence type="ECO:0000313" key="14">
    <source>
        <dbReference type="Proteomes" id="UP000294192"/>
    </source>
</evidence>
<evidence type="ECO:0000313" key="13">
    <source>
        <dbReference type="EMBL" id="TCG12040.1"/>
    </source>
</evidence>
<keyword evidence="8 10" id="KW-0663">Pyridoxal phosphate</keyword>
<keyword evidence="5 10" id="KW-0963">Cytoplasm</keyword>
<evidence type="ECO:0000256" key="6">
    <source>
        <dbReference type="ARBA" id="ARBA00022563"/>
    </source>
</evidence>
<dbReference type="InterPro" id="IPR001085">
    <property type="entry name" value="Ser_HO-MeTrfase"/>
</dbReference>
<keyword evidence="7 10" id="KW-0808">Transferase</keyword>
<evidence type="ECO:0000256" key="11">
    <source>
        <dbReference type="PIRSR" id="PIRSR000412-50"/>
    </source>
</evidence>
<dbReference type="GO" id="GO:0032259">
    <property type="term" value="P:methylation"/>
    <property type="evidence" value="ECO:0007669"/>
    <property type="project" value="UniProtKB-KW"/>
</dbReference>
<gene>
    <name evidence="10 13" type="primary">glyA</name>
    <name evidence="13" type="ORF">C4B24_00305</name>
</gene>
<dbReference type="Proteomes" id="UP000294192">
    <property type="component" value="Unassembled WGS sequence"/>
</dbReference>
<protein>
    <recommendedName>
        <fullName evidence="10">Serine hydroxymethyltransferase</fullName>
        <shortName evidence="10">SHMT</shortName>
        <shortName evidence="10">Serine methylase</shortName>
        <ecNumber evidence="10">2.1.2.1</ecNumber>
    </recommendedName>
</protein>
<dbReference type="GO" id="GO:0035999">
    <property type="term" value="P:tetrahydrofolate interconversion"/>
    <property type="evidence" value="ECO:0007669"/>
    <property type="project" value="UniProtKB-UniRule"/>
</dbReference>
<dbReference type="PANTHER" id="PTHR11680">
    <property type="entry name" value="SERINE HYDROXYMETHYLTRANSFERASE"/>
    <property type="match status" value="1"/>
</dbReference>
<comment type="similarity">
    <text evidence="3 10">Belongs to the SHMT family.</text>
</comment>
<dbReference type="Pfam" id="PF00464">
    <property type="entry name" value="SHMT"/>
    <property type="match status" value="1"/>
</dbReference>
<proteinExistence type="inferred from homology"/>
<dbReference type="UniPathway" id="UPA00193"/>
<name>A0A4R0XR11_9MOLU</name>
<dbReference type="OrthoDB" id="9803846at2"/>
<dbReference type="NCBIfam" id="NF000586">
    <property type="entry name" value="PRK00011.1"/>
    <property type="match status" value="1"/>
</dbReference>
<feature type="binding site" evidence="10">
    <location>
        <begin position="351"/>
        <end position="353"/>
    </location>
    <ligand>
        <name>(6S)-5,6,7,8-tetrahydrofolate</name>
        <dbReference type="ChEBI" id="CHEBI:57453"/>
    </ligand>
</feature>
<dbReference type="GO" id="GO:0019264">
    <property type="term" value="P:glycine biosynthetic process from serine"/>
    <property type="evidence" value="ECO:0007669"/>
    <property type="project" value="UniProtKB-UniRule"/>
</dbReference>
<feature type="site" description="Plays an important role in substrate specificity" evidence="10">
    <location>
        <position position="225"/>
    </location>
</feature>
<feature type="binding site" evidence="10">
    <location>
        <begin position="122"/>
        <end position="124"/>
    </location>
    <ligand>
        <name>(6S)-5,6,7,8-tetrahydrofolate</name>
        <dbReference type="ChEBI" id="CHEBI:57453"/>
    </ligand>
</feature>
<dbReference type="HAMAP" id="MF_00051">
    <property type="entry name" value="SHMT"/>
    <property type="match status" value="1"/>
</dbReference>
<dbReference type="AlphaFoldDB" id="A0A4R0XR11"/>
<evidence type="ECO:0000256" key="3">
    <source>
        <dbReference type="ARBA" id="ARBA00006376"/>
    </source>
</evidence>
<comment type="subcellular location">
    <subcellularLocation>
        <location evidence="2 10">Cytoplasm</location>
    </subcellularLocation>
</comment>
<keyword evidence="13" id="KW-0489">Methyltransferase</keyword>
<sequence length="415" mass="45147">MYKKIELEDKVIQEAINNEFKRQQNHIELIASENYVSDDVMKATGSVLTNKYAEGYPGKRYYDGTEFVDIVENAAIERIKKLFNVGFANVQPHSGSSANAAAIAALIKPGDTILGMSLDAGGHLTHGYKINFSGNFYNPVSYGVDDNGLIDYDEVLRIAKETKPDLIICGASAYSRTIDFSKFKEIADAVGAKLMADVAHIAGLIVAGLHPSPVEYADVITSTTHKTLRGARGGLIITNDPKVAKSINRWIFPGYQGGPLLHSIAGKAIAFGEALKPSFKKYQEQIIKNADAFANRFIELGAPVVSGGTDTHLFTVDVKKGYGITGKDASNILQGLGITINKNTVPNDTESPFVTSGIRLGTPAMTSRGLKEKDFVEITDIIHSALKDSNDQKIMESLKKRVEKLINDFPIVTKY</sequence>
<dbReference type="EMBL" id="PSZO01000001">
    <property type="protein sequence ID" value="TCG12040.1"/>
    <property type="molecule type" value="Genomic_DNA"/>
</dbReference>
<evidence type="ECO:0000256" key="5">
    <source>
        <dbReference type="ARBA" id="ARBA00022490"/>
    </source>
</evidence>
<evidence type="ECO:0000256" key="1">
    <source>
        <dbReference type="ARBA" id="ARBA00001933"/>
    </source>
</evidence>
<dbReference type="CDD" id="cd00378">
    <property type="entry name" value="SHMT"/>
    <property type="match status" value="1"/>
</dbReference>
<comment type="subunit">
    <text evidence="4 10">Homodimer.</text>
</comment>
<dbReference type="InterPro" id="IPR015422">
    <property type="entry name" value="PyrdxlP-dep_Trfase_small"/>
</dbReference>
<dbReference type="SUPFAM" id="SSF53383">
    <property type="entry name" value="PLP-dependent transferases"/>
    <property type="match status" value="1"/>
</dbReference>
<keyword evidence="14" id="KW-1185">Reference proteome</keyword>
<comment type="pathway">
    <text evidence="10">One-carbon metabolism; tetrahydrofolate interconversion.</text>
</comment>
<dbReference type="InterPro" id="IPR019798">
    <property type="entry name" value="Ser_HO-MeTrfase_PLP_BS"/>
</dbReference>
<feature type="binding site" evidence="10">
    <location>
        <position position="118"/>
    </location>
    <ligand>
        <name>(6S)-5,6,7,8-tetrahydrofolate</name>
        <dbReference type="ChEBI" id="CHEBI:57453"/>
    </ligand>
</feature>
<keyword evidence="6 10" id="KW-0554">One-carbon metabolism</keyword>
<dbReference type="UniPathway" id="UPA00288">
    <property type="reaction ID" value="UER01023"/>
</dbReference>
<dbReference type="GO" id="GO:0005829">
    <property type="term" value="C:cytosol"/>
    <property type="evidence" value="ECO:0007669"/>
    <property type="project" value="TreeGrafter"/>
</dbReference>
<feature type="domain" description="Serine hydroxymethyltransferase-like" evidence="12">
    <location>
        <begin position="7"/>
        <end position="382"/>
    </location>
</feature>
<reference evidence="13 14" key="1">
    <citation type="submission" date="2018-02" db="EMBL/GenBank/DDBJ databases">
        <title>Mycoplasma marinum and Mycoplasma todarodis sp. nov., moderately halophilic and psychrotolerant mycoplasmas isolated from cephalopods.</title>
        <authorList>
            <person name="Viver T."/>
        </authorList>
    </citation>
    <scope>NUCLEOTIDE SEQUENCE [LARGE SCALE GENOMIC DNA]</scope>
    <source>
        <strain evidence="13 14">PE</strain>
    </source>
</reference>
<comment type="caution">
    <text evidence="13">The sequence shown here is derived from an EMBL/GenBank/DDBJ whole genome shotgun (WGS) entry which is preliminary data.</text>
</comment>
<dbReference type="GO" id="GO:0008168">
    <property type="term" value="F:methyltransferase activity"/>
    <property type="evidence" value="ECO:0007669"/>
    <property type="project" value="UniProtKB-KW"/>
</dbReference>
<dbReference type="Gene3D" id="3.40.640.10">
    <property type="entry name" value="Type I PLP-dependent aspartate aminotransferase-like (Major domain)"/>
    <property type="match status" value="1"/>
</dbReference>
<dbReference type="InterPro" id="IPR015421">
    <property type="entry name" value="PyrdxlP-dep_Trfase_major"/>
</dbReference>
<dbReference type="PROSITE" id="PS00096">
    <property type="entry name" value="SHMT"/>
    <property type="match status" value="1"/>
</dbReference>
<dbReference type="GO" id="GO:0004372">
    <property type="term" value="F:glycine hydroxymethyltransferase activity"/>
    <property type="evidence" value="ECO:0007669"/>
    <property type="project" value="UniProtKB-UniRule"/>
</dbReference>
<comment type="function">
    <text evidence="9">Catalyzes the reversible interconversion of serine and glycine with tetrahydrofolate (THF) serving as the one-carbon carrier. This reaction serves as the major source of one-carbon groups required for the biosynthesis of purines, thymidylate, methionine, and other important biomolecules. Also exhibits THF-independent aldolase activity toward beta-hydroxyamino acids, producing glycine and aldehydes, via a retro-aldol mechanism. Thus, is able to catalyze the cleavage of L-allo-threonine.</text>
</comment>
<dbReference type="FunFam" id="3.40.640.10:FF:000001">
    <property type="entry name" value="Serine hydroxymethyltransferase"/>
    <property type="match status" value="1"/>
</dbReference>